<dbReference type="Gene3D" id="3.50.50.100">
    <property type="match status" value="1"/>
</dbReference>
<gene>
    <name evidence="8" type="ORF">ACFWJN_04710</name>
</gene>
<evidence type="ECO:0000256" key="4">
    <source>
        <dbReference type="ARBA" id="ARBA00022827"/>
    </source>
</evidence>
<evidence type="ECO:0000256" key="5">
    <source>
        <dbReference type="ARBA" id="ARBA00023002"/>
    </source>
</evidence>
<keyword evidence="5 8" id="KW-0560">Oxidoreductase</keyword>
<sequence length="390" mass="40913">MSHRVVVVGAGYAGLLAAKRLARKLRRSDVTITLVNASDRFIERVRLHQLAAGQRLAALPLRQQLSGASVQLVVGRVTAIDTAGRTVCMDTVPRVIDYDTLVYAVGSRARLDDVPGAVEHAYAVADPEQATRLRHRVAETASGGTVAVVGAGLTGLETASELAESYPELRIRLFTGADDVGSGLAPRALTHLRRALDRLGVSVHPKTLVATVREGALDTRDGASFAADAVVWTTGFQVPELARAAGFATDESGRMLVDATLRSISHPEVYAVGDAAAAVSVGGAPSRMSCQAALPMGRGVADVVAARLTGREPGPVRIGYTFTNISLGRRDGVVQFTHVDDRPRRLVLTGRAAAAFKEAVVRSTVRSGPRAEPGSDESDSSLETAEATGG</sequence>
<reference evidence="8 9" key="1">
    <citation type="submission" date="2024-09" db="EMBL/GenBank/DDBJ databases">
        <title>The Natural Products Discovery Center: Release of the First 8490 Sequenced Strains for Exploring Actinobacteria Biosynthetic Diversity.</title>
        <authorList>
            <person name="Kalkreuter E."/>
            <person name="Kautsar S.A."/>
            <person name="Yang D."/>
            <person name="Bader C.D."/>
            <person name="Teijaro C.N."/>
            <person name="Fluegel L."/>
            <person name="Davis C.M."/>
            <person name="Simpson J.R."/>
            <person name="Lauterbach L."/>
            <person name="Steele A.D."/>
            <person name="Gui C."/>
            <person name="Meng S."/>
            <person name="Li G."/>
            <person name="Viehrig K."/>
            <person name="Ye F."/>
            <person name="Su P."/>
            <person name="Kiefer A.F."/>
            <person name="Nichols A."/>
            <person name="Cepeda A.J."/>
            <person name="Yan W."/>
            <person name="Fan B."/>
            <person name="Jiang Y."/>
            <person name="Adhikari A."/>
            <person name="Zheng C.-J."/>
            <person name="Schuster L."/>
            <person name="Cowan T.M."/>
            <person name="Smanski M.J."/>
            <person name="Chevrette M.G."/>
            <person name="De Carvalho L.P.S."/>
            <person name="Shen B."/>
        </authorList>
    </citation>
    <scope>NUCLEOTIDE SEQUENCE [LARGE SCALE GENOMIC DNA]</scope>
    <source>
        <strain evidence="8 9">NPDC058348</strain>
    </source>
</reference>
<accession>A0ABW6FF33</accession>
<evidence type="ECO:0000313" key="9">
    <source>
        <dbReference type="Proteomes" id="UP001598448"/>
    </source>
</evidence>
<evidence type="ECO:0000256" key="6">
    <source>
        <dbReference type="SAM" id="MobiDB-lite"/>
    </source>
</evidence>
<dbReference type="Pfam" id="PF07992">
    <property type="entry name" value="Pyr_redox_2"/>
    <property type="match status" value="1"/>
</dbReference>
<comment type="caution">
    <text evidence="8">The sequence shown here is derived from an EMBL/GenBank/DDBJ whole genome shotgun (WGS) entry which is preliminary data.</text>
</comment>
<evidence type="ECO:0000256" key="2">
    <source>
        <dbReference type="ARBA" id="ARBA00005272"/>
    </source>
</evidence>
<keyword evidence="3" id="KW-0285">Flavoprotein</keyword>
<dbReference type="InterPro" id="IPR036188">
    <property type="entry name" value="FAD/NAD-bd_sf"/>
</dbReference>
<dbReference type="EC" id="1.6.5.-" evidence="8"/>
<comment type="cofactor">
    <cofactor evidence="1">
        <name>FAD</name>
        <dbReference type="ChEBI" id="CHEBI:57692"/>
    </cofactor>
</comment>
<comment type="similarity">
    <text evidence="2">Belongs to the NADH dehydrogenase family.</text>
</comment>
<dbReference type="Proteomes" id="UP001598448">
    <property type="component" value="Unassembled WGS sequence"/>
</dbReference>
<evidence type="ECO:0000313" key="8">
    <source>
        <dbReference type="EMBL" id="MFD5098271.1"/>
    </source>
</evidence>
<dbReference type="InterPro" id="IPR023753">
    <property type="entry name" value="FAD/NAD-binding_dom"/>
</dbReference>
<dbReference type="SUPFAM" id="SSF51905">
    <property type="entry name" value="FAD/NAD(P)-binding domain"/>
    <property type="match status" value="1"/>
</dbReference>
<feature type="domain" description="FAD/NAD(P)-binding" evidence="7">
    <location>
        <begin position="4"/>
        <end position="296"/>
    </location>
</feature>
<dbReference type="PANTHER" id="PTHR42913">
    <property type="entry name" value="APOPTOSIS-INDUCING FACTOR 1"/>
    <property type="match status" value="1"/>
</dbReference>
<feature type="region of interest" description="Disordered" evidence="6">
    <location>
        <begin position="362"/>
        <end position="390"/>
    </location>
</feature>
<dbReference type="GO" id="GO:0016491">
    <property type="term" value="F:oxidoreductase activity"/>
    <property type="evidence" value="ECO:0007669"/>
    <property type="project" value="UniProtKB-KW"/>
</dbReference>
<keyword evidence="9" id="KW-1185">Reference proteome</keyword>
<dbReference type="PRINTS" id="PR00411">
    <property type="entry name" value="PNDRDTASEI"/>
</dbReference>
<keyword evidence="4" id="KW-0274">FAD</keyword>
<dbReference type="RefSeq" id="WP_386708920.1">
    <property type="nucleotide sequence ID" value="NZ_JBHXIJ010000017.1"/>
</dbReference>
<dbReference type="PRINTS" id="PR00368">
    <property type="entry name" value="FADPNR"/>
</dbReference>
<evidence type="ECO:0000259" key="7">
    <source>
        <dbReference type="Pfam" id="PF07992"/>
    </source>
</evidence>
<organism evidence="8 9">
    <name type="scientific">Streptomyces albidochromogenes</name>
    <dbReference type="NCBI Taxonomy" id="329524"/>
    <lineage>
        <taxon>Bacteria</taxon>
        <taxon>Bacillati</taxon>
        <taxon>Actinomycetota</taxon>
        <taxon>Actinomycetes</taxon>
        <taxon>Kitasatosporales</taxon>
        <taxon>Streptomycetaceae</taxon>
        <taxon>Streptomyces</taxon>
    </lineage>
</organism>
<dbReference type="EMBL" id="JBHXIJ010000017">
    <property type="protein sequence ID" value="MFD5098271.1"/>
    <property type="molecule type" value="Genomic_DNA"/>
</dbReference>
<protein>
    <submittedName>
        <fullName evidence="8">NAD(P)/FAD-dependent oxidoreductase</fullName>
        <ecNumber evidence="8">1.6.5.-</ecNumber>
    </submittedName>
</protein>
<name>A0ABW6FF33_9ACTN</name>
<evidence type="ECO:0000256" key="3">
    <source>
        <dbReference type="ARBA" id="ARBA00022630"/>
    </source>
</evidence>
<dbReference type="InterPro" id="IPR051169">
    <property type="entry name" value="NADH-Q_oxidoreductase"/>
</dbReference>
<proteinExistence type="inferred from homology"/>
<evidence type="ECO:0000256" key="1">
    <source>
        <dbReference type="ARBA" id="ARBA00001974"/>
    </source>
</evidence>
<dbReference type="PANTHER" id="PTHR42913:SF3">
    <property type="entry name" value="64 KDA MITOCHONDRIAL NADH DEHYDROGENASE (EUROFUNG)"/>
    <property type="match status" value="1"/>
</dbReference>